<dbReference type="Gene3D" id="1.20.810.10">
    <property type="entry name" value="Cytochrome Bc1 Complex, Chain C"/>
    <property type="match status" value="1"/>
</dbReference>
<keyword evidence="5 12" id="KW-0679">Respiratory chain</keyword>
<comment type="similarity">
    <text evidence="12">Belongs to the cytochrome b family.</text>
</comment>
<evidence type="ECO:0000313" key="16">
    <source>
        <dbReference type="EMBL" id="QHI95987.1"/>
    </source>
</evidence>
<dbReference type="SUPFAM" id="SSF81342">
    <property type="entry name" value="Transmembrane di-heme cytochromes"/>
    <property type="match status" value="1"/>
</dbReference>
<keyword evidence="9 13" id="KW-1133">Transmembrane helix</keyword>
<name>A0A6P1NGF4_9PROT</name>
<gene>
    <name evidence="16" type="ORF">GT348_06825</name>
</gene>
<evidence type="ECO:0000256" key="4">
    <source>
        <dbReference type="ARBA" id="ARBA00022617"/>
    </source>
</evidence>
<feature type="transmembrane region" description="Helical" evidence="13">
    <location>
        <begin position="204"/>
        <end position="227"/>
    </location>
</feature>
<dbReference type="PROSITE" id="PS51002">
    <property type="entry name" value="CYTB_NTER"/>
    <property type="match status" value="1"/>
</dbReference>
<evidence type="ECO:0000256" key="5">
    <source>
        <dbReference type="ARBA" id="ARBA00022660"/>
    </source>
</evidence>
<dbReference type="InterPro" id="IPR048259">
    <property type="entry name" value="Cytochrome_b_N_euk/bac"/>
</dbReference>
<evidence type="ECO:0000256" key="2">
    <source>
        <dbReference type="ARBA" id="ARBA00011649"/>
    </source>
</evidence>
<feature type="transmembrane region" description="Helical" evidence="13">
    <location>
        <begin position="90"/>
        <end position="112"/>
    </location>
</feature>
<evidence type="ECO:0000256" key="3">
    <source>
        <dbReference type="ARBA" id="ARBA00022448"/>
    </source>
</evidence>
<evidence type="ECO:0000256" key="6">
    <source>
        <dbReference type="ARBA" id="ARBA00022692"/>
    </source>
</evidence>
<dbReference type="KEGG" id="bomb:GT348_06825"/>
<evidence type="ECO:0000256" key="12">
    <source>
        <dbReference type="RuleBase" id="RU003385"/>
    </source>
</evidence>
<feature type="transmembrane region" description="Helical" evidence="13">
    <location>
        <begin position="269"/>
        <end position="288"/>
    </location>
</feature>
<evidence type="ECO:0000256" key="11">
    <source>
        <dbReference type="ARBA" id="ARBA00023136"/>
    </source>
</evidence>
<dbReference type="PANTHER" id="PTHR19271:SF16">
    <property type="entry name" value="CYTOCHROME B"/>
    <property type="match status" value="1"/>
</dbReference>
<dbReference type="GO" id="GO:0009055">
    <property type="term" value="F:electron transfer activity"/>
    <property type="evidence" value="ECO:0007669"/>
    <property type="project" value="InterPro"/>
</dbReference>
<keyword evidence="10" id="KW-0408">Iron</keyword>
<dbReference type="InterPro" id="IPR005797">
    <property type="entry name" value="Cyt_b/b6_N"/>
</dbReference>
<evidence type="ECO:0000259" key="15">
    <source>
        <dbReference type="PROSITE" id="PS51003"/>
    </source>
</evidence>
<accession>A0A6P1NGF4</accession>
<keyword evidence="4 12" id="KW-0349">Heme</keyword>
<comment type="subunit">
    <text evidence="2 12">The main subunits of complex b-c1 are: cytochrome b, cytochrome c1 and the Rieske protein.</text>
</comment>
<protein>
    <recommendedName>
        <fullName evidence="12">Cytochrome b</fullName>
    </recommendedName>
</protein>
<evidence type="ECO:0000313" key="17">
    <source>
        <dbReference type="Proteomes" id="UP000463975"/>
    </source>
</evidence>
<keyword evidence="11 13" id="KW-0472">Membrane</keyword>
<comment type="cofactor">
    <cofactor evidence="12">
        <name>heme b</name>
        <dbReference type="ChEBI" id="CHEBI:60344"/>
    </cofactor>
    <text evidence="12">Binds 2 heme groups non-covalently.</text>
</comment>
<comment type="function">
    <text evidence="12">Component of the ubiquinol-cytochrome c reductase complex (complex III or cytochrome b-c1 complex), which is a respiratory chain that generates an electrochemical potential coupled to ATP synthesis.</text>
</comment>
<proteinExistence type="inferred from homology"/>
<feature type="transmembrane region" description="Helical" evidence="13">
    <location>
        <begin position="300"/>
        <end position="321"/>
    </location>
</feature>
<evidence type="ECO:0000256" key="8">
    <source>
        <dbReference type="ARBA" id="ARBA00022982"/>
    </source>
</evidence>
<dbReference type="EMBL" id="CP047652">
    <property type="protein sequence ID" value="QHI95987.1"/>
    <property type="molecule type" value="Genomic_DNA"/>
</dbReference>
<keyword evidence="8 12" id="KW-0249">Electron transport</keyword>
<reference evidence="16 17" key="1">
    <citation type="submission" date="2020-01" db="EMBL/GenBank/DDBJ databases">
        <title>Genome sequencing of strain KACC 21507.</title>
        <authorList>
            <person name="Heo J."/>
            <person name="Kim S.-J."/>
            <person name="Kim J.-S."/>
            <person name="Hong S.-B."/>
            <person name="Kwon S.-W."/>
        </authorList>
    </citation>
    <scope>NUCLEOTIDE SEQUENCE [LARGE SCALE GENOMIC DNA]</scope>
    <source>
        <strain evidence="16 17">KACC 21507</strain>
    </source>
</reference>
<keyword evidence="7" id="KW-0479">Metal-binding</keyword>
<evidence type="ECO:0000256" key="13">
    <source>
        <dbReference type="SAM" id="Phobius"/>
    </source>
</evidence>
<sequence>MPPVNWFWCLGACLLAALGLMMLSGLFLAINYVPDTHQAFQAIVTIERHVPSGWLIRAIHMAGATMIFAALYLHIGRGLWYGSYKAPREFVWLTGLLLMALFMVTAFAGYVLPWGQMSYWGATVITHAIESIPFIGKPLLNFLLGGPELGDIALRRFFILHFTLGFVAVAIIALHILCLHAVGPTNPTLDSPQPKRVTRPFHPFYTIKDNIAVCVFLIIYTILIFYLPHLIEKQANLLPANSLKTPDTISPEWYLAPFFAMLRAVPSQLGGLAIAFASLLMLFALPWLDRSPKHNATYRPLVRLGWILFFTAFLTLIVAGLEPPSTWWIWLSRVALLIWFSVFLVILPYASFRERHSKGEKS</sequence>
<feature type="transmembrane region" description="Helical" evidence="13">
    <location>
        <begin position="54"/>
        <end position="75"/>
    </location>
</feature>
<evidence type="ECO:0000256" key="1">
    <source>
        <dbReference type="ARBA" id="ARBA00004141"/>
    </source>
</evidence>
<evidence type="ECO:0000256" key="10">
    <source>
        <dbReference type="ARBA" id="ARBA00023004"/>
    </source>
</evidence>
<feature type="domain" description="Cytochrome b/b6 C-terminal region profile" evidence="15">
    <location>
        <begin position="191"/>
        <end position="361"/>
    </location>
</feature>
<dbReference type="CDD" id="cd00284">
    <property type="entry name" value="Cytochrome_b_N"/>
    <property type="match status" value="1"/>
</dbReference>
<feature type="transmembrane region" description="Helical" evidence="13">
    <location>
        <begin position="156"/>
        <end position="183"/>
    </location>
</feature>
<keyword evidence="17" id="KW-1185">Reference proteome</keyword>
<feature type="transmembrane region" description="Helical" evidence="13">
    <location>
        <begin position="6"/>
        <end position="33"/>
    </location>
</feature>
<dbReference type="GO" id="GO:0016491">
    <property type="term" value="F:oxidoreductase activity"/>
    <property type="evidence" value="ECO:0007669"/>
    <property type="project" value="InterPro"/>
</dbReference>
<feature type="domain" description="Cytochrome b/b6 N-terminal region profile" evidence="14">
    <location>
        <begin position="1"/>
        <end position="188"/>
    </location>
</feature>
<dbReference type="InterPro" id="IPR036150">
    <property type="entry name" value="Cyt_b/b6_C_sf"/>
</dbReference>
<keyword evidence="6 12" id="KW-0812">Transmembrane</keyword>
<keyword evidence="3 12" id="KW-0813">Transport</keyword>
<dbReference type="InterPro" id="IPR016174">
    <property type="entry name" value="Di-haem_cyt_TM"/>
</dbReference>
<dbReference type="AlphaFoldDB" id="A0A6P1NGF4"/>
<dbReference type="GO" id="GO:0022904">
    <property type="term" value="P:respiratory electron transport chain"/>
    <property type="evidence" value="ECO:0007669"/>
    <property type="project" value="InterPro"/>
</dbReference>
<evidence type="ECO:0000256" key="7">
    <source>
        <dbReference type="ARBA" id="ARBA00022723"/>
    </source>
</evidence>
<dbReference type="GO" id="GO:0046872">
    <property type="term" value="F:metal ion binding"/>
    <property type="evidence" value="ECO:0007669"/>
    <property type="project" value="UniProtKB-KW"/>
</dbReference>
<dbReference type="Pfam" id="PF00033">
    <property type="entry name" value="Cytochrome_B"/>
    <property type="match status" value="1"/>
</dbReference>
<dbReference type="SUPFAM" id="SSF81648">
    <property type="entry name" value="a domain/subunit of cytochrome bc1 complex (Ubiquinol-cytochrome c reductase)"/>
    <property type="match status" value="1"/>
</dbReference>
<dbReference type="PANTHER" id="PTHR19271">
    <property type="entry name" value="CYTOCHROME B"/>
    <property type="match status" value="1"/>
</dbReference>
<evidence type="ECO:0000259" key="14">
    <source>
        <dbReference type="PROSITE" id="PS51002"/>
    </source>
</evidence>
<dbReference type="Proteomes" id="UP000463975">
    <property type="component" value="Chromosome"/>
</dbReference>
<dbReference type="InterPro" id="IPR027387">
    <property type="entry name" value="Cytb/b6-like_sf"/>
</dbReference>
<dbReference type="PROSITE" id="PS51003">
    <property type="entry name" value="CYTB_CTER"/>
    <property type="match status" value="1"/>
</dbReference>
<evidence type="ECO:0000256" key="9">
    <source>
        <dbReference type="ARBA" id="ARBA00022989"/>
    </source>
</evidence>
<dbReference type="Pfam" id="PF00032">
    <property type="entry name" value="Cytochrom_B_C"/>
    <property type="match status" value="1"/>
</dbReference>
<organism evidence="16 17">
    <name type="scientific">Aristophania vespae</name>
    <dbReference type="NCBI Taxonomy" id="2697033"/>
    <lineage>
        <taxon>Bacteria</taxon>
        <taxon>Pseudomonadati</taxon>
        <taxon>Pseudomonadota</taxon>
        <taxon>Alphaproteobacteria</taxon>
        <taxon>Acetobacterales</taxon>
        <taxon>Acetobacteraceae</taxon>
        <taxon>Aristophania</taxon>
    </lineage>
</organism>
<dbReference type="GO" id="GO:0016020">
    <property type="term" value="C:membrane"/>
    <property type="evidence" value="ECO:0007669"/>
    <property type="project" value="UniProtKB-SubCell"/>
</dbReference>
<comment type="subcellular location">
    <subcellularLocation>
        <location evidence="1">Membrane</location>
        <topology evidence="1">Multi-pass membrane protein</topology>
    </subcellularLocation>
</comment>
<feature type="transmembrane region" description="Helical" evidence="13">
    <location>
        <begin position="327"/>
        <end position="352"/>
    </location>
</feature>
<dbReference type="InterPro" id="IPR005798">
    <property type="entry name" value="Cyt_b/b6_C"/>
</dbReference>